<dbReference type="FunFam" id="1.10.287.950:FF:000001">
    <property type="entry name" value="Methyl-accepting chemotaxis sensory transducer"/>
    <property type="match status" value="1"/>
</dbReference>
<protein>
    <submittedName>
        <fullName evidence="13">Methyl-accepting chemotaxis sensory transducer with Cache sensor</fullName>
    </submittedName>
</protein>
<dbReference type="GO" id="GO:0006935">
    <property type="term" value="P:chemotaxis"/>
    <property type="evidence" value="ECO:0007669"/>
    <property type="project" value="UniProtKB-ARBA"/>
</dbReference>
<evidence type="ECO:0000313" key="13">
    <source>
        <dbReference type="EMBL" id="ABB40040.1"/>
    </source>
</evidence>
<feature type="coiled-coil region" evidence="9">
    <location>
        <begin position="273"/>
        <end position="317"/>
    </location>
</feature>
<keyword evidence="3 10" id="KW-0812">Transmembrane</keyword>
<keyword evidence="6 8" id="KW-0807">Transducer</keyword>
<dbReference type="SMART" id="SM00304">
    <property type="entry name" value="HAMP"/>
    <property type="match status" value="1"/>
</dbReference>
<dbReference type="PROSITE" id="PS50885">
    <property type="entry name" value="HAMP"/>
    <property type="match status" value="1"/>
</dbReference>
<dbReference type="KEGG" id="dde:Dde_3246"/>
<keyword evidence="9" id="KW-0175">Coiled coil</keyword>
<dbReference type="Pfam" id="PF00672">
    <property type="entry name" value="HAMP"/>
    <property type="match status" value="1"/>
</dbReference>
<dbReference type="STRING" id="207559.Dde_3246"/>
<proteinExistence type="inferred from homology"/>
<comment type="similarity">
    <text evidence="7">Belongs to the methyl-accepting chemotaxis (MCP) protein family.</text>
</comment>
<organism evidence="13 14">
    <name type="scientific">Oleidesulfovibrio alaskensis (strain ATCC BAA-1058 / DSM 17464 / G20)</name>
    <name type="common">Desulfovibrio alaskensis</name>
    <dbReference type="NCBI Taxonomy" id="207559"/>
    <lineage>
        <taxon>Bacteria</taxon>
        <taxon>Pseudomonadati</taxon>
        <taxon>Thermodesulfobacteriota</taxon>
        <taxon>Desulfovibrionia</taxon>
        <taxon>Desulfovibrionales</taxon>
        <taxon>Desulfovibrionaceae</taxon>
        <taxon>Oleidesulfovibrio</taxon>
    </lineage>
</organism>
<evidence type="ECO:0000256" key="6">
    <source>
        <dbReference type="ARBA" id="ARBA00023224"/>
    </source>
</evidence>
<feature type="transmembrane region" description="Helical" evidence="10">
    <location>
        <begin position="212"/>
        <end position="232"/>
    </location>
</feature>
<dbReference type="Gene3D" id="3.30.450.20">
    <property type="entry name" value="PAS domain"/>
    <property type="match status" value="1"/>
</dbReference>
<dbReference type="CDD" id="cd06225">
    <property type="entry name" value="HAMP"/>
    <property type="match status" value="1"/>
</dbReference>
<dbReference type="SUPFAM" id="SSF58104">
    <property type="entry name" value="Methyl-accepting chemotaxis protein (MCP) signaling domain"/>
    <property type="match status" value="1"/>
</dbReference>
<dbReference type="PANTHER" id="PTHR32089:SF112">
    <property type="entry name" value="LYSOZYME-LIKE PROTEIN-RELATED"/>
    <property type="match status" value="1"/>
</dbReference>
<dbReference type="InterPro" id="IPR004089">
    <property type="entry name" value="MCPsignal_dom"/>
</dbReference>
<dbReference type="Pfam" id="PF00015">
    <property type="entry name" value="MCPsignal"/>
    <property type="match status" value="1"/>
</dbReference>
<dbReference type="PANTHER" id="PTHR32089">
    <property type="entry name" value="METHYL-ACCEPTING CHEMOTAXIS PROTEIN MCPB"/>
    <property type="match status" value="1"/>
</dbReference>
<gene>
    <name evidence="13" type="ordered locus">Dde_3246</name>
</gene>
<evidence type="ECO:0000256" key="4">
    <source>
        <dbReference type="ARBA" id="ARBA00022989"/>
    </source>
</evidence>
<comment type="subcellular location">
    <subcellularLocation>
        <location evidence="1">Cell membrane</location>
        <topology evidence="1">Multi-pass membrane protein</topology>
    </subcellularLocation>
</comment>
<dbReference type="AlphaFoldDB" id="Q30WA6"/>
<accession>Q30WA6</accession>
<evidence type="ECO:0000256" key="2">
    <source>
        <dbReference type="ARBA" id="ARBA00022475"/>
    </source>
</evidence>
<dbReference type="RefSeq" id="WP_011368989.1">
    <property type="nucleotide sequence ID" value="NC_007519.1"/>
</dbReference>
<evidence type="ECO:0000259" key="11">
    <source>
        <dbReference type="PROSITE" id="PS50111"/>
    </source>
</evidence>
<dbReference type="EMBL" id="CP000112">
    <property type="protein sequence ID" value="ABB40040.1"/>
    <property type="molecule type" value="Genomic_DNA"/>
</dbReference>
<evidence type="ECO:0000259" key="12">
    <source>
        <dbReference type="PROSITE" id="PS50885"/>
    </source>
</evidence>
<feature type="coiled-coil region" evidence="9">
    <location>
        <begin position="365"/>
        <end position="427"/>
    </location>
</feature>
<evidence type="ECO:0000256" key="5">
    <source>
        <dbReference type="ARBA" id="ARBA00023136"/>
    </source>
</evidence>
<evidence type="ECO:0000256" key="3">
    <source>
        <dbReference type="ARBA" id="ARBA00022692"/>
    </source>
</evidence>
<sequence>MLRKYSIGTRVIALVALLVLCIVGIISASLKMQDSVVAYNIKETEAVMLRGERTKLKVATDSIATTIGDILSDSASKEEQLEFIRTAVENVRFEDDKSGYFFVYEGTTVVALPIKKSVIGQDLSSVTDSDGVRYVHELSKAAGSGGGFVRYVFDKPGQGLQPKLAYARPISGTPYWIGTGVYIDNIDAERERLETATGDMVSSAVYTLTGSIAAALILLVLPVCALIIVSIVRPIRSATEAAHQIAQGNLDITLDDSGKDEVARLQSSLNSMVRELVATIETVKQKEAEANRQAEAAHQATEQTKEAMARAEAATRDGMNAAAQRLEGVVAAITAATGDLDTRSNEISHGTDMQMARINETATAMEEMNATVMEVARNAAEAAEQTDLSRIKAQEGAEAVSATINAMNDLKALADGLKENMHRLGDQSQSIGHVMSVINDIADQTNLLALNAAIEAARAGDAGRGFAVVADEVRKLAEKTMNATKEVGDSIVAIQQLAKTNVDGMTEASQAIDKAVARSASSGEMLSEIVRLAQDAAGQVQSIATAAEEQSAASEEIARSVEEVNTLAQDNGRMIAESVQDIGQLAEQAVTLRSLVDELKK</sequence>
<evidence type="ECO:0000256" key="1">
    <source>
        <dbReference type="ARBA" id="ARBA00004651"/>
    </source>
</evidence>
<dbReference type="Gene3D" id="1.10.8.500">
    <property type="entry name" value="HAMP domain in histidine kinase"/>
    <property type="match status" value="1"/>
</dbReference>
<evidence type="ECO:0000256" key="9">
    <source>
        <dbReference type="SAM" id="Coils"/>
    </source>
</evidence>
<dbReference type="InterPro" id="IPR003660">
    <property type="entry name" value="HAMP_dom"/>
</dbReference>
<keyword evidence="4 10" id="KW-1133">Transmembrane helix</keyword>
<keyword evidence="2" id="KW-1003">Cell membrane</keyword>
<evidence type="ECO:0000313" key="14">
    <source>
        <dbReference type="Proteomes" id="UP000002710"/>
    </source>
</evidence>
<reference evidence="13 14" key="1">
    <citation type="journal article" date="2011" name="J. Bacteriol.">
        <title>Complete genome sequence and updated annotation of Desulfovibrio alaskensis G20.</title>
        <authorList>
            <person name="Hauser L.J."/>
            <person name="Land M.L."/>
            <person name="Brown S.D."/>
            <person name="Larimer F."/>
            <person name="Keller K.L."/>
            <person name="Rapp-Giles B.J."/>
            <person name="Price M.N."/>
            <person name="Lin M."/>
            <person name="Bruce D.C."/>
            <person name="Detter J.C."/>
            <person name="Tapia R."/>
            <person name="Han C.S."/>
            <person name="Goodwin L.A."/>
            <person name="Cheng J.F."/>
            <person name="Pitluck S."/>
            <person name="Copeland A."/>
            <person name="Lucas S."/>
            <person name="Nolan M."/>
            <person name="Lapidus A.L."/>
            <person name="Palumbo A.V."/>
            <person name="Wall J.D."/>
        </authorList>
    </citation>
    <scope>NUCLEOTIDE SEQUENCE [LARGE SCALE GENOMIC DNA]</scope>
    <source>
        <strain evidence="14">ATCC BAA 1058 / DSM 17464 / G20</strain>
    </source>
</reference>
<evidence type="ECO:0000256" key="7">
    <source>
        <dbReference type="ARBA" id="ARBA00029447"/>
    </source>
</evidence>
<dbReference type="SMART" id="SM00283">
    <property type="entry name" value="MA"/>
    <property type="match status" value="1"/>
</dbReference>
<dbReference type="GO" id="GO:0007165">
    <property type="term" value="P:signal transduction"/>
    <property type="evidence" value="ECO:0007669"/>
    <property type="project" value="UniProtKB-KW"/>
</dbReference>
<feature type="domain" description="HAMP" evidence="12">
    <location>
        <begin position="229"/>
        <end position="281"/>
    </location>
</feature>
<dbReference type="Gene3D" id="1.10.287.950">
    <property type="entry name" value="Methyl-accepting chemotaxis protein"/>
    <property type="match status" value="1"/>
</dbReference>
<dbReference type="Proteomes" id="UP000002710">
    <property type="component" value="Chromosome"/>
</dbReference>
<dbReference type="CDD" id="cd11386">
    <property type="entry name" value="MCP_signal"/>
    <property type="match status" value="1"/>
</dbReference>
<name>Q30WA6_OLEA2</name>
<feature type="domain" description="Methyl-accepting transducer" evidence="11">
    <location>
        <begin position="329"/>
        <end position="565"/>
    </location>
</feature>
<dbReference type="PROSITE" id="PS50111">
    <property type="entry name" value="CHEMOTAXIS_TRANSDUC_2"/>
    <property type="match status" value="1"/>
</dbReference>
<evidence type="ECO:0000256" key="8">
    <source>
        <dbReference type="PROSITE-ProRule" id="PRU00284"/>
    </source>
</evidence>
<dbReference type="HOGENOM" id="CLU_000445_107_21_7"/>
<dbReference type="InterPro" id="IPR033480">
    <property type="entry name" value="sCache_2"/>
</dbReference>
<dbReference type="Pfam" id="PF17200">
    <property type="entry name" value="sCache_2"/>
    <property type="match status" value="1"/>
</dbReference>
<keyword evidence="14" id="KW-1185">Reference proteome</keyword>
<dbReference type="GO" id="GO:0005886">
    <property type="term" value="C:plasma membrane"/>
    <property type="evidence" value="ECO:0007669"/>
    <property type="project" value="UniProtKB-SubCell"/>
</dbReference>
<keyword evidence="5 10" id="KW-0472">Membrane</keyword>
<dbReference type="eggNOG" id="COG0840">
    <property type="taxonomic scope" value="Bacteria"/>
</dbReference>
<dbReference type="SMART" id="SM01049">
    <property type="entry name" value="Cache_2"/>
    <property type="match status" value="1"/>
</dbReference>
<evidence type="ECO:0000256" key="10">
    <source>
        <dbReference type="SAM" id="Phobius"/>
    </source>
</evidence>